<accession>A0AA40GH23</accession>
<dbReference type="Proteomes" id="UP001177670">
    <property type="component" value="Unassembled WGS sequence"/>
</dbReference>
<evidence type="ECO:0000259" key="2">
    <source>
        <dbReference type="Pfam" id="PF08205"/>
    </source>
</evidence>
<evidence type="ECO:0000313" key="3">
    <source>
        <dbReference type="EMBL" id="KAK1137686.1"/>
    </source>
</evidence>
<dbReference type="Pfam" id="PF08205">
    <property type="entry name" value="C2-set_2"/>
    <property type="match status" value="1"/>
</dbReference>
<keyword evidence="4" id="KW-1185">Reference proteome</keyword>
<evidence type="ECO:0000313" key="4">
    <source>
        <dbReference type="Proteomes" id="UP001177670"/>
    </source>
</evidence>
<protein>
    <recommendedName>
        <fullName evidence="2">CD80-like immunoglobulin C2-set domain-containing protein</fullName>
    </recommendedName>
</protein>
<gene>
    <name evidence="3" type="ORF">K0M31_002183</name>
</gene>
<dbReference type="InterPro" id="IPR013783">
    <property type="entry name" value="Ig-like_fold"/>
</dbReference>
<name>A0AA40GH23_9HYME</name>
<reference evidence="3" key="1">
    <citation type="submission" date="2021-10" db="EMBL/GenBank/DDBJ databases">
        <title>Melipona bicolor Genome sequencing and assembly.</title>
        <authorList>
            <person name="Araujo N.S."/>
            <person name="Arias M.C."/>
        </authorList>
    </citation>
    <scope>NUCLEOTIDE SEQUENCE</scope>
    <source>
        <strain evidence="3">USP_2M_L1-L4_2017</strain>
        <tissue evidence="3">Whole body</tissue>
    </source>
</reference>
<dbReference type="AlphaFoldDB" id="A0AA40GH23"/>
<feature type="domain" description="CD80-like immunoglobulin C2-set" evidence="2">
    <location>
        <begin position="16"/>
        <end position="77"/>
    </location>
</feature>
<keyword evidence="1" id="KW-1015">Disulfide bond</keyword>
<dbReference type="InterPro" id="IPR013162">
    <property type="entry name" value="CD80_C2-set"/>
</dbReference>
<proteinExistence type="predicted"/>
<sequence>MSVKNLKLTNEAIKCKPRPRVTWFLESQTIDAPSEIRETQGPGGETNVVTISNVTLKGLTRSQHRAKLFCKASNTHLAPPPTTIVTIELHSKWHFVAFCSR</sequence>
<organism evidence="3 4">
    <name type="scientific">Melipona bicolor</name>
    <dbReference type="NCBI Taxonomy" id="60889"/>
    <lineage>
        <taxon>Eukaryota</taxon>
        <taxon>Metazoa</taxon>
        <taxon>Ecdysozoa</taxon>
        <taxon>Arthropoda</taxon>
        <taxon>Hexapoda</taxon>
        <taxon>Insecta</taxon>
        <taxon>Pterygota</taxon>
        <taxon>Neoptera</taxon>
        <taxon>Endopterygota</taxon>
        <taxon>Hymenoptera</taxon>
        <taxon>Apocrita</taxon>
        <taxon>Aculeata</taxon>
        <taxon>Apoidea</taxon>
        <taxon>Anthophila</taxon>
        <taxon>Apidae</taxon>
        <taxon>Melipona</taxon>
    </lineage>
</organism>
<dbReference type="Gene3D" id="2.60.40.10">
    <property type="entry name" value="Immunoglobulins"/>
    <property type="match status" value="1"/>
</dbReference>
<evidence type="ECO:0000256" key="1">
    <source>
        <dbReference type="ARBA" id="ARBA00023157"/>
    </source>
</evidence>
<dbReference type="InterPro" id="IPR036179">
    <property type="entry name" value="Ig-like_dom_sf"/>
</dbReference>
<dbReference type="EMBL" id="JAHYIQ010000001">
    <property type="protein sequence ID" value="KAK1137686.1"/>
    <property type="molecule type" value="Genomic_DNA"/>
</dbReference>
<dbReference type="SUPFAM" id="SSF48726">
    <property type="entry name" value="Immunoglobulin"/>
    <property type="match status" value="1"/>
</dbReference>
<comment type="caution">
    <text evidence="3">The sequence shown here is derived from an EMBL/GenBank/DDBJ whole genome shotgun (WGS) entry which is preliminary data.</text>
</comment>